<protein>
    <submittedName>
        <fullName evidence="2">Region of a membrane-bound protein predicted to be embedded in the membrane</fullName>
    </submittedName>
</protein>
<dbReference type="RefSeq" id="WP_071906419.1">
    <property type="nucleotide sequence ID" value="NZ_LT607756.1"/>
</dbReference>
<evidence type="ECO:0000313" key="2">
    <source>
        <dbReference type="EMBL" id="SCG85228.1"/>
    </source>
</evidence>
<feature type="transmembrane region" description="Helical" evidence="1">
    <location>
        <begin position="71"/>
        <end position="88"/>
    </location>
</feature>
<feature type="transmembrane region" description="Helical" evidence="1">
    <location>
        <begin position="40"/>
        <end position="59"/>
    </location>
</feature>
<evidence type="ECO:0000313" key="3">
    <source>
        <dbReference type="Proteomes" id="UP000094707"/>
    </source>
</evidence>
<reference evidence="2 3" key="1">
    <citation type="submission" date="2016-08" db="EMBL/GenBank/DDBJ databases">
        <authorList>
            <person name="Seilhamer J.J."/>
        </authorList>
    </citation>
    <scope>NUCLEOTIDE SEQUENCE [LARGE SCALE GENOMIC DNA]</scope>
    <source>
        <strain evidence="2">Buetzberg</strain>
    </source>
</reference>
<accession>A0A1D3L0Y5</accession>
<dbReference type="AlphaFoldDB" id="A0A1D3L0Y5"/>
<organism evidence="2 3">
    <name type="scientific">Methanobacterium congolense</name>
    <dbReference type="NCBI Taxonomy" id="118062"/>
    <lineage>
        <taxon>Archaea</taxon>
        <taxon>Methanobacteriati</taxon>
        <taxon>Methanobacteriota</taxon>
        <taxon>Methanomada group</taxon>
        <taxon>Methanobacteria</taxon>
        <taxon>Methanobacteriales</taxon>
        <taxon>Methanobacteriaceae</taxon>
        <taxon>Methanobacterium</taxon>
    </lineage>
</organism>
<gene>
    <name evidence="2" type="ORF">MCBB_0655</name>
</gene>
<keyword evidence="1" id="KW-0812">Transmembrane</keyword>
<dbReference type="OrthoDB" id="382825at2157"/>
<dbReference type="EMBL" id="LT607756">
    <property type="protein sequence ID" value="SCG85228.1"/>
    <property type="molecule type" value="Genomic_DNA"/>
</dbReference>
<evidence type="ECO:0000256" key="1">
    <source>
        <dbReference type="SAM" id="Phobius"/>
    </source>
</evidence>
<dbReference type="STRING" id="118062.MCBB_0655"/>
<dbReference type="KEGG" id="mcub:MCBB_0655"/>
<keyword evidence="1" id="KW-0472">Membrane</keyword>
<dbReference type="GeneID" id="30411510"/>
<dbReference type="Proteomes" id="UP000094707">
    <property type="component" value="Chromosome I"/>
</dbReference>
<keyword evidence="3" id="KW-1185">Reference proteome</keyword>
<keyword evidence="1" id="KW-1133">Transmembrane helix</keyword>
<sequence length="111" mass="13017">MVIIYGYYYENKNVMPPKYSPGMSRGSIYRDIKKVNVTENYFFAMSSVLIFQWLILYYITFIRPSLVPDDGAALAASFAIIATMYFYIQIRESHLIRITWQGIFIGNKKIF</sequence>
<proteinExistence type="predicted"/>
<name>A0A1D3L0Y5_9EURY</name>